<sequence length="308" mass="34201">MCELPVELLSEIFDLCVLATIEPGIKPNDPSAPLNINTETIRVPLTLSSVSRRWRQVALGQASLWANICITEELISQRNLDARHITTCLARSRHHPLTILIDSRDPDWDFTEADVGIEVETASYNALFTPGQMSKVIALLLPHLSRWKSLTILTDTWAPMHAALTAMNPSVAQTGAPQLQSLVLMRCNDFVSFTDRFQPENLKDTGFLSRGSEETADMLPHLKHLTLAGVHVDWDALASSSADLTFLQLSSHASNVRPTVEQFHRLLQANPNLRELCLSGSGPQDREADVLQRVIPSYSHSRGRDLPC</sequence>
<dbReference type="Gene3D" id="1.20.1280.50">
    <property type="match status" value="1"/>
</dbReference>
<proteinExistence type="predicted"/>
<comment type="caution">
    <text evidence="1">The sequence shown here is derived from an EMBL/GenBank/DDBJ whole genome shotgun (WGS) entry which is preliminary data.</text>
</comment>
<dbReference type="Proteomes" id="UP001148786">
    <property type="component" value="Unassembled WGS sequence"/>
</dbReference>
<reference evidence="1" key="1">
    <citation type="submission" date="2022-07" db="EMBL/GenBank/DDBJ databases">
        <title>Genome Sequence of Agrocybe chaxingu.</title>
        <authorList>
            <person name="Buettner E."/>
        </authorList>
    </citation>
    <scope>NUCLEOTIDE SEQUENCE</scope>
    <source>
        <strain evidence="1">MP-N11</strain>
    </source>
</reference>
<organism evidence="1 2">
    <name type="scientific">Agrocybe chaxingu</name>
    <dbReference type="NCBI Taxonomy" id="84603"/>
    <lineage>
        <taxon>Eukaryota</taxon>
        <taxon>Fungi</taxon>
        <taxon>Dikarya</taxon>
        <taxon>Basidiomycota</taxon>
        <taxon>Agaricomycotina</taxon>
        <taxon>Agaricomycetes</taxon>
        <taxon>Agaricomycetidae</taxon>
        <taxon>Agaricales</taxon>
        <taxon>Agaricineae</taxon>
        <taxon>Strophariaceae</taxon>
        <taxon>Agrocybe</taxon>
    </lineage>
</organism>
<evidence type="ECO:0000313" key="2">
    <source>
        <dbReference type="Proteomes" id="UP001148786"/>
    </source>
</evidence>
<name>A0A9W8MMU0_9AGAR</name>
<dbReference type="AlphaFoldDB" id="A0A9W8MMU0"/>
<dbReference type="SUPFAM" id="SSF52047">
    <property type="entry name" value="RNI-like"/>
    <property type="match status" value="1"/>
</dbReference>
<evidence type="ECO:0008006" key="3">
    <source>
        <dbReference type="Google" id="ProtNLM"/>
    </source>
</evidence>
<accession>A0A9W8MMU0</accession>
<dbReference type="EMBL" id="JANKHO010002882">
    <property type="protein sequence ID" value="KAJ3487901.1"/>
    <property type="molecule type" value="Genomic_DNA"/>
</dbReference>
<protein>
    <recommendedName>
        <fullName evidence="3">F-box domain-containing protein</fullName>
    </recommendedName>
</protein>
<dbReference type="Gene3D" id="3.80.10.10">
    <property type="entry name" value="Ribonuclease Inhibitor"/>
    <property type="match status" value="1"/>
</dbReference>
<keyword evidence="2" id="KW-1185">Reference proteome</keyword>
<evidence type="ECO:0000313" key="1">
    <source>
        <dbReference type="EMBL" id="KAJ3487901.1"/>
    </source>
</evidence>
<dbReference type="InterPro" id="IPR032675">
    <property type="entry name" value="LRR_dom_sf"/>
</dbReference>
<gene>
    <name evidence="1" type="ORF">NLJ89_g11668</name>
</gene>
<dbReference type="OrthoDB" id="3237066at2759"/>